<evidence type="ECO:0000259" key="2">
    <source>
        <dbReference type="SMART" id="SM00849"/>
    </source>
</evidence>
<evidence type="ECO:0000313" key="5">
    <source>
        <dbReference type="Proteomes" id="UP000824165"/>
    </source>
</evidence>
<dbReference type="InterPro" id="IPR036866">
    <property type="entry name" value="RibonucZ/Hydroxyglut_hydro"/>
</dbReference>
<name>A0A9D1KPV4_9FIRM</name>
<dbReference type="InterPro" id="IPR001279">
    <property type="entry name" value="Metallo-B-lactamas"/>
</dbReference>
<evidence type="ECO:0000259" key="3">
    <source>
        <dbReference type="SMART" id="SM01027"/>
    </source>
</evidence>
<dbReference type="GO" id="GO:0004521">
    <property type="term" value="F:RNA endonuclease activity"/>
    <property type="evidence" value="ECO:0007669"/>
    <property type="project" value="TreeGrafter"/>
</dbReference>
<protein>
    <submittedName>
        <fullName evidence="4">MBL fold metallo-hydrolase</fullName>
    </submittedName>
</protein>
<dbReference type="Pfam" id="PF10996">
    <property type="entry name" value="Beta-Casp"/>
    <property type="match status" value="1"/>
</dbReference>
<dbReference type="GO" id="GO:0016787">
    <property type="term" value="F:hydrolase activity"/>
    <property type="evidence" value="ECO:0007669"/>
    <property type="project" value="UniProtKB-KW"/>
</dbReference>
<dbReference type="PANTHER" id="PTHR11203">
    <property type="entry name" value="CLEAVAGE AND POLYADENYLATION SPECIFICITY FACTOR FAMILY MEMBER"/>
    <property type="match status" value="1"/>
</dbReference>
<dbReference type="CDD" id="cd16295">
    <property type="entry name" value="TTHA0252-CPSF-like_MBL-fold"/>
    <property type="match status" value="1"/>
</dbReference>
<reference evidence="4" key="1">
    <citation type="submission" date="2020-10" db="EMBL/GenBank/DDBJ databases">
        <authorList>
            <person name="Gilroy R."/>
        </authorList>
    </citation>
    <scope>NUCLEOTIDE SEQUENCE</scope>
    <source>
        <strain evidence="4">CHK181-108</strain>
    </source>
</reference>
<dbReference type="InterPro" id="IPR011108">
    <property type="entry name" value="RMMBL"/>
</dbReference>
<dbReference type="SMART" id="SM00849">
    <property type="entry name" value="Lactamase_B"/>
    <property type="match status" value="1"/>
</dbReference>
<dbReference type="Gene3D" id="3.40.50.10890">
    <property type="match status" value="1"/>
</dbReference>
<comment type="caution">
    <text evidence="4">The sequence shown here is derived from an EMBL/GenBank/DDBJ whole genome shotgun (WGS) entry which is preliminary data.</text>
</comment>
<dbReference type="PANTHER" id="PTHR11203:SF37">
    <property type="entry name" value="INTEGRATOR COMPLEX SUBUNIT 11"/>
    <property type="match status" value="1"/>
</dbReference>
<dbReference type="InterPro" id="IPR022712">
    <property type="entry name" value="Beta_Casp"/>
</dbReference>
<feature type="domain" description="Beta-Casp" evidence="3">
    <location>
        <begin position="253"/>
        <end position="382"/>
    </location>
</feature>
<dbReference type="Gene3D" id="3.60.15.10">
    <property type="entry name" value="Ribonuclease Z/Hydroxyacylglutathione hydrolase-like"/>
    <property type="match status" value="1"/>
</dbReference>
<organism evidence="4 5">
    <name type="scientific">Candidatus Ornithomonoglobus intestinigallinarum</name>
    <dbReference type="NCBI Taxonomy" id="2840894"/>
    <lineage>
        <taxon>Bacteria</taxon>
        <taxon>Bacillati</taxon>
        <taxon>Bacillota</taxon>
        <taxon>Clostridia</taxon>
        <taxon>Candidatus Ornithomonoglobus</taxon>
    </lineage>
</organism>
<dbReference type="SUPFAM" id="SSF56281">
    <property type="entry name" value="Metallo-hydrolase/oxidoreductase"/>
    <property type="match status" value="1"/>
</dbReference>
<sequence>MKLTFIGAAHEVTGSCTLLESRGLRILIDCGMEQGADTFENYELPVNAADIDCVLLTHAHIDHSGNLPLLYKKGFRGKIYATPETSSLCSIMLPDSAHIQESEAKWRNKRARRSGGDLYEPVYSLEDAENVLTLFYPCQYDTKTQIAENIEIRFHDIGHLLGSSCIEIWITEHGLTKKIVFSGDVGNTNQPIIKDPTPLPDSGDIDYLVLESTYGDRFHNPPPDYASSLAEVIQTTFDRGGNVVIPSFAVGRTQEMLYFIRIIKERGLVSGHGNFPVYVDSPLANEATSIFLQCGHDCLDEETKALVDSGVNPLMFPGLKTAVTADESIAINYDTKPKVIISSSGMCEAGRIRHHLKYNLWREESTIVFVGYQAGGTLGRALCDGVGSVRIFGEDILVAAEIKMLPGISGHADRNGLMNWLSSLGEKPKLIFVNHGEESSCDNFTAHLKENGYNAYAPYSGTEFDMFSGELTKITHGIRVEKKSKTKRAATVFARLTDAAARLNSVVRQCEGMANKDLAKFADQINTLCDKWSR</sequence>
<dbReference type="Pfam" id="PF00753">
    <property type="entry name" value="Lactamase_B"/>
    <property type="match status" value="1"/>
</dbReference>
<reference evidence="4" key="2">
    <citation type="journal article" date="2021" name="PeerJ">
        <title>Extensive microbial diversity within the chicken gut microbiome revealed by metagenomics and culture.</title>
        <authorList>
            <person name="Gilroy R."/>
            <person name="Ravi A."/>
            <person name="Getino M."/>
            <person name="Pursley I."/>
            <person name="Horton D.L."/>
            <person name="Alikhan N.F."/>
            <person name="Baker D."/>
            <person name="Gharbi K."/>
            <person name="Hall N."/>
            <person name="Watson M."/>
            <person name="Adriaenssens E.M."/>
            <person name="Foster-Nyarko E."/>
            <person name="Jarju S."/>
            <person name="Secka A."/>
            <person name="Antonio M."/>
            <person name="Oren A."/>
            <person name="Chaudhuri R.R."/>
            <person name="La Ragione R."/>
            <person name="Hildebrand F."/>
            <person name="Pallen M.J."/>
        </authorList>
    </citation>
    <scope>NUCLEOTIDE SEQUENCE</scope>
    <source>
        <strain evidence="4">CHK181-108</strain>
    </source>
</reference>
<dbReference type="AlphaFoldDB" id="A0A9D1KPV4"/>
<dbReference type="Pfam" id="PF07521">
    <property type="entry name" value="RMMBL"/>
    <property type="match status" value="1"/>
</dbReference>
<dbReference type="Proteomes" id="UP000824165">
    <property type="component" value="Unassembled WGS sequence"/>
</dbReference>
<gene>
    <name evidence="4" type="ORF">IAA60_08890</name>
</gene>
<evidence type="ECO:0000256" key="1">
    <source>
        <dbReference type="ARBA" id="ARBA00022801"/>
    </source>
</evidence>
<dbReference type="SMART" id="SM01027">
    <property type="entry name" value="Beta-Casp"/>
    <property type="match status" value="1"/>
</dbReference>
<proteinExistence type="predicted"/>
<evidence type="ECO:0000313" key="4">
    <source>
        <dbReference type="EMBL" id="HIT85998.1"/>
    </source>
</evidence>
<dbReference type="EMBL" id="DVLU01000097">
    <property type="protein sequence ID" value="HIT85998.1"/>
    <property type="molecule type" value="Genomic_DNA"/>
</dbReference>
<dbReference type="InterPro" id="IPR050698">
    <property type="entry name" value="MBL"/>
</dbReference>
<accession>A0A9D1KPV4</accession>
<feature type="domain" description="Metallo-beta-lactamase" evidence="2">
    <location>
        <begin position="13"/>
        <end position="229"/>
    </location>
</feature>
<keyword evidence="1" id="KW-0378">Hydrolase</keyword>